<dbReference type="Proteomes" id="UP000694890">
    <property type="component" value="Linkage group LG20"/>
</dbReference>
<proteinExistence type="predicted"/>
<gene>
    <name evidence="7 9" type="primary">LOC108899911</name>
</gene>
<evidence type="ECO:0000256" key="1">
    <source>
        <dbReference type="ARBA" id="ARBA00022468"/>
    </source>
</evidence>
<feature type="region of interest" description="Disordered" evidence="5">
    <location>
        <begin position="365"/>
        <end position="393"/>
    </location>
</feature>
<evidence type="ECO:0000259" key="6">
    <source>
        <dbReference type="PROSITE" id="PS50238"/>
    </source>
</evidence>
<keyword evidence="8" id="KW-1185">Reference proteome</keyword>
<feature type="compositionally biased region" description="Polar residues" evidence="5">
    <location>
        <begin position="434"/>
        <end position="448"/>
    </location>
</feature>
<organism evidence="7 8">
    <name type="scientific">Lates calcarifer</name>
    <name type="common">Barramundi</name>
    <name type="synonym">Holocentrus calcarifer</name>
    <dbReference type="NCBI Taxonomy" id="8187"/>
    <lineage>
        <taxon>Eukaryota</taxon>
        <taxon>Metazoa</taxon>
        <taxon>Chordata</taxon>
        <taxon>Craniata</taxon>
        <taxon>Vertebrata</taxon>
        <taxon>Euteleostomi</taxon>
        <taxon>Actinopterygii</taxon>
        <taxon>Neopterygii</taxon>
        <taxon>Teleostei</taxon>
        <taxon>Neoteleostei</taxon>
        <taxon>Acanthomorphata</taxon>
        <taxon>Carangaria</taxon>
        <taxon>Carangaria incertae sedis</taxon>
        <taxon>Centropomidae</taxon>
        <taxon>Lates</taxon>
    </lineage>
</organism>
<dbReference type="KEGG" id="lcf:108899911"/>
<dbReference type="GO" id="GO:0005925">
    <property type="term" value="C:focal adhesion"/>
    <property type="evidence" value="ECO:0007669"/>
    <property type="project" value="TreeGrafter"/>
</dbReference>
<evidence type="ECO:0000256" key="5">
    <source>
        <dbReference type="SAM" id="MobiDB-lite"/>
    </source>
</evidence>
<feature type="compositionally biased region" description="Acidic residues" evidence="5">
    <location>
        <begin position="532"/>
        <end position="561"/>
    </location>
</feature>
<protein>
    <submittedName>
        <fullName evidence="9">Rho GTPase-activating protein 24-like</fullName>
    </submittedName>
    <submittedName>
        <fullName evidence="7">Si:ch211-247j9.1</fullName>
    </submittedName>
</protein>
<dbReference type="InterPro" id="IPR051025">
    <property type="entry name" value="RhoGAP"/>
</dbReference>
<feature type="region of interest" description="Disordered" evidence="5">
    <location>
        <begin position="495"/>
        <end position="608"/>
    </location>
</feature>
<keyword evidence="3 4" id="KW-0175">Coiled coil</keyword>
<evidence type="ECO:0000256" key="4">
    <source>
        <dbReference type="SAM" id="Coils"/>
    </source>
</evidence>
<feature type="compositionally biased region" description="Polar residues" evidence="5">
    <location>
        <begin position="373"/>
        <end position="386"/>
    </location>
</feature>
<dbReference type="Gene3D" id="1.10.555.10">
    <property type="entry name" value="Rho GTPase activation protein"/>
    <property type="match status" value="1"/>
</dbReference>
<feature type="region of interest" description="Disordered" evidence="5">
    <location>
        <begin position="428"/>
        <end position="451"/>
    </location>
</feature>
<name>A0A4W6FJZ7_LATCA</name>
<dbReference type="GO" id="GO:0035313">
    <property type="term" value="P:wound healing, spreading of epidermal cells"/>
    <property type="evidence" value="ECO:0007669"/>
    <property type="project" value="TreeGrafter"/>
</dbReference>
<dbReference type="STRING" id="8187.ENSLCAP00010051607"/>
<reference evidence="7" key="3">
    <citation type="submission" date="2025-05" db="UniProtKB">
        <authorList>
            <consortium name="Ensembl"/>
        </authorList>
    </citation>
    <scope>IDENTIFICATION</scope>
</reference>
<reference evidence="9" key="2">
    <citation type="submission" date="2025-04" db="UniProtKB">
        <authorList>
            <consortium name="RefSeq"/>
        </authorList>
    </citation>
    <scope>IDENTIFICATION</scope>
    <source>
        <tissue evidence="9">Brain</tissue>
    </source>
</reference>
<dbReference type="SMART" id="SM00324">
    <property type="entry name" value="RhoGAP"/>
    <property type="match status" value="1"/>
</dbReference>
<dbReference type="PANTHER" id="PTHR15228">
    <property type="entry name" value="SPERMATHECAL PHYSIOLOGY VARIANT"/>
    <property type="match status" value="1"/>
</dbReference>
<feature type="coiled-coil region" evidence="4">
    <location>
        <begin position="612"/>
        <end position="685"/>
    </location>
</feature>
<evidence type="ECO:0000256" key="3">
    <source>
        <dbReference type="ARBA" id="ARBA00023054"/>
    </source>
</evidence>
<dbReference type="Pfam" id="PF00620">
    <property type="entry name" value="RhoGAP"/>
    <property type="match status" value="1"/>
</dbReference>
<feature type="compositionally biased region" description="Polar residues" evidence="5">
    <location>
        <begin position="568"/>
        <end position="585"/>
    </location>
</feature>
<dbReference type="GO" id="GO:0035021">
    <property type="term" value="P:negative regulation of Rac protein signal transduction"/>
    <property type="evidence" value="ECO:0007669"/>
    <property type="project" value="TreeGrafter"/>
</dbReference>
<feature type="domain" description="Rho-GAP" evidence="6">
    <location>
        <begin position="60"/>
        <end position="254"/>
    </location>
</feature>
<dbReference type="GO" id="GO:0005096">
    <property type="term" value="F:GTPase activator activity"/>
    <property type="evidence" value="ECO:0007669"/>
    <property type="project" value="UniProtKB-KW"/>
</dbReference>
<evidence type="ECO:0000313" key="9">
    <source>
        <dbReference type="RefSeq" id="XP_050934705.1"/>
    </source>
</evidence>
<dbReference type="GO" id="GO:1900028">
    <property type="term" value="P:negative regulation of ruffle assembly"/>
    <property type="evidence" value="ECO:0007669"/>
    <property type="project" value="TreeGrafter"/>
</dbReference>
<accession>A0A4W6FJZ7</accession>
<dbReference type="PROSITE" id="PS50238">
    <property type="entry name" value="RHOGAP"/>
    <property type="match status" value="1"/>
</dbReference>
<evidence type="ECO:0000313" key="7">
    <source>
        <dbReference type="Ensembl" id="ENSLCAP00010051607.1"/>
    </source>
</evidence>
<dbReference type="AlphaFoldDB" id="A0A4W6FJZ7"/>
<dbReference type="Proteomes" id="UP000314980">
    <property type="component" value="Unassembled WGS sequence"/>
</dbReference>
<dbReference type="InParanoid" id="A0A4W6FJZ7"/>
<dbReference type="GeneID" id="108899911"/>
<dbReference type="GeneTree" id="ENSGT00950000183015"/>
<keyword evidence="1" id="KW-0343">GTPase activation</keyword>
<dbReference type="Ensembl" id="ENSLCAT00010052949.1">
    <property type="protein sequence ID" value="ENSLCAP00010051607.1"/>
    <property type="gene ID" value="ENSLCAG00010024036.1"/>
</dbReference>
<keyword evidence="2" id="KW-0597">Phosphoprotein</keyword>
<feature type="compositionally biased region" description="Low complexity" evidence="5">
    <location>
        <begin position="257"/>
        <end position="266"/>
    </location>
</feature>
<reference evidence="8" key="1">
    <citation type="submission" date="2015-09" db="EMBL/GenBank/DDBJ databases">
        <authorList>
            <person name="Sai Rama Sridatta P."/>
        </authorList>
    </citation>
    <scope>NUCLEOTIDE SEQUENCE [LARGE SCALE GENOMIC DNA]</scope>
</reference>
<dbReference type="InterPro" id="IPR000198">
    <property type="entry name" value="RhoGAP_dom"/>
</dbReference>
<dbReference type="PANTHER" id="PTHR15228:SF36">
    <property type="entry name" value="RHO GTPASE-ACTIVATING PROTEIN 24-LIKE ISOFORM X1"/>
    <property type="match status" value="1"/>
</dbReference>
<evidence type="ECO:0000256" key="2">
    <source>
        <dbReference type="ARBA" id="ARBA00022553"/>
    </source>
</evidence>
<dbReference type="OrthoDB" id="10033734at2759"/>
<dbReference type="GO" id="GO:0007165">
    <property type="term" value="P:signal transduction"/>
    <property type="evidence" value="ECO:0007669"/>
    <property type="project" value="InterPro"/>
</dbReference>
<dbReference type="FunFam" id="1.10.555.10:FF:000015">
    <property type="entry name" value="rho GTPase-activating protein 25 isoform X1"/>
    <property type="match status" value="1"/>
</dbReference>
<feature type="region of interest" description="Disordered" evidence="5">
    <location>
        <begin position="257"/>
        <end position="281"/>
    </location>
</feature>
<dbReference type="InterPro" id="IPR008936">
    <property type="entry name" value="Rho_GTPase_activation_prot"/>
</dbReference>
<dbReference type="RefSeq" id="XP_050934705.1">
    <property type="nucleotide sequence ID" value="XM_051078748.1"/>
</dbReference>
<sequence length="711" mass="78495">MGLSCFKSWKHDSTGHKGNRDVLASPGSYFFLSNSAGQGDEWLKSLNKGVWIPFTGVFGQRLEETVLYERRYGVRLVPLVVEQCVTFIRERGLHEVGLFRQPGQTSLVKELQEAFDAGERPSFDSSTDVHTVASLLKLYLRQLPEPLVPYSHYQDFLLCGKKLTSDRTQGLGELRNLLHELPVANFNLLNFICQFLNEVQSYSGSNKMTDQNLATVFGPNILRAKTEDPQSIMGGAALVHVLMLELIREHESLFSKVSPPVSSRPPGGLHASPSALRQPHLHPPPCLRQLSMPLIVERSREPGQLATDAQNPSCMYSAAAKSDASCGQKRGLGHRYTSSHPENCFYPLPSSSQHHSDRHNIDYHQHHAGQRPSPANVQASTTSLQLQDPLPDSSKPRLMLMGWAKAWPGPGEADAGFWSSGAAGEEVAVRENASGGSSEAQEDSTPSAYDNLDRVSLRQRMEDVTGGHFETSDPGGHIGTCEGQEAWQIRNSSSSWSSCDILPLDEGNDAAGAVSPDMSPKKPKRLPSSQAAEEENSDNDDHEENINDEDEDEDEDEDDDDGIHHPNSPASCSVLSNSPLSTGSSEVFLPSGPPDIQGPELQSQPGDSHSLLAELQQQMAQQKAEYQARIQRLERCNDVLERQVAVLRVSLEQQRRSQSVAEIKIRNMERAKANADRRNNSLQREMELFFQMYGEIRRRGGHEGGREGGSL</sequence>
<dbReference type="SUPFAM" id="SSF48350">
    <property type="entry name" value="GTPase activation domain, GAP"/>
    <property type="match status" value="1"/>
</dbReference>
<evidence type="ECO:0000313" key="8">
    <source>
        <dbReference type="Proteomes" id="UP000314980"/>
    </source>
</evidence>